<dbReference type="AlphaFoldDB" id="A0A9D1XN51"/>
<dbReference type="InterPro" id="IPR036390">
    <property type="entry name" value="WH_DNA-bd_sf"/>
</dbReference>
<dbReference type="InterPro" id="IPR000847">
    <property type="entry name" value="LysR_HTH_N"/>
</dbReference>
<evidence type="ECO:0000256" key="2">
    <source>
        <dbReference type="ARBA" id="ARBA00023015"/>
    </source>
</evidence>
<dbReference type="PANTHER" id="PTHR30419">
    <property type="entry name" value="HTH-TYPE TRANSCRIPTIONAL REGULATOR YBHD"/>
    <property type="match status" value="1"/>
</dbReference>
<dbReference type="InterPro" id="IPR005119">
    <property type="entry name" value="LysR_subst-bd"/>
</dbReference>
<reference evidence="6" key="2">
    <citation type="submission" date="2021-04" db="EMBL/GenBank/DDBJ databases">
        <authorList>
            <person name="Gilroy R."/>
        </authorList>
    </citation>
    <scope>NUCLEOTIDE SEQUENCE</scope>
    <source>
        <strain evidence="6">ChiGjej1B1-14440</strain>
    </source>
</reference>
<dbReference type="EMBL" id="DXET01000235">
    <property type="protein sequence ID" value="HIX82404.1"/>
    <property type="molecule type" value="Genomic_DNA"/>
</dbReference>
<name>A0A9D1XN51_9FIRM</name>
<dbReference type="Gene3D" id="1.10.10.10">
    <property type="entry name" value="Winged helix-like DNA-binding domain superfamily/Winged helix DNA-binding domain"/>
    <property type="match status" value="1"/>
</dbReference>
<dbReference type="GO" id="GO:0005829">
    <property type="term" value="C:cytosol"/>
    <property type="evidence" value="ECO:0007669"/>
    <property type="project" value="TreeGrafter"/>
</dbReference>
<dbReference type="PRINTS" id="PR00039">
    <property type="entry name" value="HTHLYSR"/>
</dbReference>
<dbReference type="InterPro" id="IPR036388">
    <property type="entry name" value="WH-like_DNA-bd_sf"/>
</dbReference>
<dbReference type="Pfam" id="PF03466">
    <property type="entry name" value="LysR_substrate"/>
    <property type="match status" value="1"/>
</dbReference>
<dbReference type="FunFam" id="1.10.10.10:FF:000001">
    <property type="entry name" value="LysR family transcriptional regulator"/>
    <property type="match status" value="1"/>
</dbReference>
<protein>
    <submittedName>
        <fullName evidence="6">LysR family transcriptional regulator</fullName>
    </submittedName>
</protein>
<dbReference type="InterPro" id="IPR050950">
    <property type="entry name" value="HTH-type_LysR_regulators"/>
</dbReference>
<sequence length="295" mass="33370">MEIRVLKYFLAVAREGNITRAAEVLHITQPTLSRQLMQLEDELGVALFIRGKRKMILTDVGMLLKRRAEEIVSLAEKTELEISNQDNDVSGEIVLACGLTEATQTMGRYIKEFKEIYPDVVFKVKNGNSDFIMEAIDNGLVDLGFVIEPIDLEKLNFLKMNQLETWGILMKADSPLASKDYLEASDLINIPLINTARIETQNQLKKWMGNDYEKLNFVAVSELSSTAATLVENDVGYAIVIEGSTSNVISDQLCFRPLYPKMTTASLVIWKKYQSFSYTISRFIDFISKEIKDGK</sequence>
<comment type="similarity">
    <text evidence="1">Belongs to the LysR transcriptional regulatory family.</text>
</comment>
<dbReference type="SUPFAM" id="SSF46785">
    <property type="entry name" value="Winged helix' DNA-binding domain"/>
    <property type="match status" value="1"/>
</dbReference>
<dbReference type="PROSITE" id="PS50931">
    <property type="entry name" value="HTH_LYSR"/>
    <property type="match status" value="1"/>
</dbReference>
<reference evidence="6" key="1">
    <citation type="journal article" date="2021" name="PeerJ">
        <title>Extensive microbial diversity within the chicken gut microbiome revealed by metagenomics and culture.</title>
        <authorList>
            <person name="Gilroy R."/>
            <person name="Ravi A."/>
            <person name="Getino M."/>
            <person name="Pursley I."/>
            <person name="Horton D.L."/>
            <person name="Alikhan N.F."/>
            <person name="Baker D."/>
            <person name="Gharbi K."/>
            <person name="Hall N."/>
            <person name="Watson M."/>
            <person name="Adriaenssens E.M."/>
            <person name="Foster-Nyarko E."/>
            <person name="Jarju S."/>
            <person name="Secka A."/>
            <person name="Antonio M."/>
            <person name="Oren A."/>
            <person name="Chaudhuri R.R."/>
            <person name="La Ragione R."/>
            <person name="Hildebrand F."/>
            <person name="Pallen M.J."/>
        </authorList>
    </citation>
    <scope>NUCLEOTIDE SEQUENCE</scope>
    <source>
        <strain evidence="6">ChiGjej1B1-14440</strain>
    </source>
</reference>
<keyword evidence="2" id="KW-0805">Transcription regulation</keyword>
<dbReference type="SUPFAM" id="SSF53850">
    <property type="entry name" value="Periplasmic binding protein-like II"/>
    <property type="match status" value="1"/>
</dbReference>
<keyword evidence="4" id="KW-0804">Transcription</keyword>
<dbReference type="PANTHER" id="PTHR30419:SF8">
    <property type="entry name" value="NITROGEN ASSIMILATION TRANSCRIPTIONAL ACTIVATOR-RELATED"/>
    <property type="match status" value="1"/>
</dbReference>
<organism evidence="6 7">
    <name type="scientific">Candidatus Erysipelatoclostridium merdavium</name>
    <dbReference type="NCBI Taxonomy" id="2838566"/>
    <lineage>
        <taxon>Bacteria</taxon>
        <taxon>Bacillati</taxon>
        <taxon>Bacillota</taxon>
        <taxon>Erysipelotrichia</taxon>
        <taxon>Erysipelotrichales</taxon>
        <taxon>Erysipelotrichales incertae sedis</taxon>
    </lineage>
</organism>
<evidence type="ECO:0000313" key="7">
    <source>
        <dbReference type="Proteomes" id="UP000886724"/>
    </source>
</evidence>
<evidence type="ECO:0000256" key="1">
    <source>
        <dbReference type="ARBA" id="ARBA00009437"/>
    </source>
</evidence>
<evidence type="ECO:0000259" key="5">
    <source>
        <dbReference type="PROSITE" id="PS50931"/>
    </source>
</evidence>
<proteinExistence type="inferred from homology"/>
<dbReference type="Gene3D" id="3.40.190.290">
    <property type="match status" value="1"/>
</dbReference>
<dbReference type="Proteomes" id="UP000886724">
    <property type="component" value="Unassembled WGS sequence"/>
</dbReference>
<dbReference type="GO" id="GO:0003700">
    <property type="term" value="F:DNA-binding transcription factor activity"/>
    <property type="evidence" value="ECO:0007669"/>
    <property type="project" value="InterPro"/>
</dbReference>
<evidence type="ECO:0000256" key="3">
    <source>
        <dbReference type="ARBA" id="ARBA00023125"/>
    </source>
</evidence>
<comment type="caution">
    <text evidence="6">The sequence shown here is derived from an EMBL/GenBank/DDBJ whole genome shotgun (WGS) entry which is preliminary data.</text>
</comment>
<accession>A0A9D1XN51</accession>
<feature type="domain" description="HTH lysR-type" evidence="5">
    <location>
        <begin position="1"/>
        <end position="58"/>
    </location>
</feature>
<evidence type="ECO:0000313" key="6">
    <source>
        <dbReference type="EMBL" id="HIX82404.1"/>
    </source>
</evidence>
<dbReference type="Pfam" id="PF00126">
    <property type="entry name" value="HTH_1"/>
    <property type="match status" value="1"/>
</dbReference>
<dbReference type="GO" id="GO:0003677">
    <property type="term" value="F:DNA binding"/>
    <property type="evidence" value="ECO:0007669"/>
    <property type="project" value="UniProtKB-KW"/>
</dbReference>
<evidence type="ECO:0000256" key="4">
    <source>
        <dbReference type="ARBA" id="ARBA00023163"/>
    </source>
</evidence>
<dbReference type="CDD" id="cd05466">
    <property type="entry name" value="PBP2_LTTR_substrate"/>
    <property type="match status" value="1"/>
</dbReference>
<keyword evidence="3" id="KW-0238">DNA-binding</keyword>
<gene>
    <name evidence="6" type="ORF">H9980_10615</name>
</gene>